<gene>
    <name evidence="6" type="primary">LOC114245954</name>
</gene>
<dbReference type="AlphaFoldDB" id="A0A6J2K190"/>
<dbReference type="GO" id="GO:0001664">
    <property type="term" value="F:G protein-coupled receptor binding"/>
    <property type="evidence" value="ECO:0007669"/>
    <property type="project" value="TreeGrafter"/>
</dbReference>
<feature type="signal peptide" evidence="4">
    <location>
        <begin position="1"/>
        <end position="24"/>
    </location>
</feature>
<organism evidence="5 6">
    <name type="scientific">Bombyx mandarina</name>
    <name type="common">Wild silk moth</name>
    <name type="synonym">Wild silkworm</name>
    <dbReference type="NCBI Taxonomy" id="7092"/>
    <lineage>
        <taxon>Eukaryota</taxon>
        <taxon>Metazoa</taxon>
        <taxon>Ecdysozoa</taxon>
        <taxon>Arthropoda</taxon>
        <taxon>Hexapoda</taxon>
        <taxon>Insecta</taxon>
        <taxon>Pterygota</taxon>
        <taxon>Neoptera</taxon>
        <taxon>Endopterygota</taxon>
        <taxon>Lepidoptera</taxon>
        <taxon>Glossata</taxon>
        <taxon>Ditrysia</taxon>
        <taxon>Bombycoidea</taxon>
        <taxon>Bombycidae</taxon>
        <taxon>Bombycinae</taxon>
        <taxon>Bombyx</taxon>
    </lineage>
</organism>
<dbReference type="InterPro" id="IPR034439">
    <property type="entry name" value="DH2-like"/>
</dbReference>
<dbReference type="OrthoDB" id="6495587at2759"/>
<dbReference type="GO" id="GO:0007589">
    <property type="term" value="P:body fluid secretion"/>
    <property type="evidence" value="ECO:0007669"/>
    <property type="project" value="InterPro"/>
</dbReference>
<name>A0A6J2K190_BOMMA</name>
<dbReference type="RefSeq" id="XP_028034089.1">
    <property type="nucleotide sequence ID" value="XM_028178288.1"/>
</dbReference>
<evidence type="ECO:0000313" key="6">
    <source>
        <dbReference type="RefSeq" id="XP_028034089.1"/>
    </source>
</evidence>
<evidence type="ECO:0000256" key="4">
    <source>
        <dbReference type="SAM" id="SignalP"/>
    </source>
</evidence>
<dbReference type="Proteomes" id="UP000504629">
    <property type="component" value="Unplaced"/>
</dbReference>
<keyword evidence="3" id="KW-0964">Secreted</keyword>
<dbReference type="GO" id="GO:0005615">
    <property type="term" value="C:extracellular space"/>
    <property type="evidence" value="ECO:0007669"/>
    <property type="project" value="TreeGrafter"/>
</dbReference>
<comment type="subcellular location">
    <subcellularLocation>
        <location evidence="1">Secreted</location>
    </subcellularLocation>
</comment>
<keyword evidence="4" id="KW-0732">Signal</keyword>
<comment type="similarity">
    <text evidence="2">Belongs to the diuretic hormone class 2 family.</text>
</comment>
<protein>
    <submittedName>
        <fullName evidence="6">Diuretic hormone class 2-like</fullName>
    </submittedName>
</protein>
<evidence type="ECO:0000256" key="1">
    <source>
        <dbReference type="ARBA" id="ARBA00004613"/>
    </source>
</evidence>
<evidence type="ECO:0000313" key="5">
    <source>
        <dbReference type="Proteomes" id="UP000504629"/>
    </source>
</evidence>
<proteinExistence type="inferred from homology"/>
<dbReference type="KEGG" id="bman:114245954"/>
<dbReference type="PANTHER" id="PTHR41146">
    <property type="entry name" value="DIURETIC HORMONE CLASS 2"/>
    <property type="match status" value="1"/>
</dbReference>
<reference evidence="6" key="1">
    <citation type="submission" date="2025-08" db="UniProtKB">
        <authorList>
            <consortium name="RefSeq"/>
        </authorList>
    </citation>
    <scope>IDENTIFICATION</scope>
    <source>
        <tissue evidence="6">Silk gland</tissue>
    </source>
</reference>
<dbReference type="GO" id="GO:0008613">
    <property type="term" value="F:diuretic hormone activity"/>
    <property type="evidence" value="ECO:0007669"/>
    <property type="project" value="InterPro"/>
</dbReference>
<sequence length="112" mass="12599">MVKFTCVLASCVLLAFLLVVPSFGYPRYINDYYRDDGQYDPDEIIDMLGRLGNLIQMERKMQNYKNDITSEKRAFDLGLGRGYSGALQAKHLMGLAAANFAGGPGRRRRNAQ</sequence>
<dbReference type="GeneID" id="114245954"/>
<keyword evidence="5" id="KW-1185">Reference proteome</keyword>
<dbReference type="PANTHER" id="PTHR41146:SF1">
    <property type="entry name" value="DIURETIC HORMONE CLASS 2"/>
    <property type="match status" value="1"/>
</dbReference>
<evidence type="ECO:0000256" key="3">
    <source>
        <dbReference type="ARBA" id="ARBA00022525"/>
    </source>
</evidence>
<accession>A0A6J2K190</accession>
<feature type="chain" id="PRO_5026846706" evidence="4">
    <location>
        <begin position="25"/>
        <end position="112"/>
    </location>
</feature>
<evidence type="ECO:0000256" key="2">
    <source>
        <dbReference type="ARBA" id="ARBA00007773"/>
    </source>
</evidence>